<comment type="similarity">
    <text evidence="2 6">Belongs to the FPP/GGPP synthase family.</text>
</comment>
<dbReference type="InterPro" id="IPR033749">
    <property type="entry name" value="Polyprenyl_synt_CS"/>
</dbReference>
<organism evidence="7 8">
    <name type="scientific">Parabacteroides hominis</name>
    <dbReference type="NCBI Taxonomy" id="2763057"/>
    <lineage>
        <taxon>Bacteria</taxon>
        <taxon>Pseudomonadati</taxon>
        <taxon>Bacteroidota</taxon>
        <taxon>Bacteroidia</taxon>
        <taxon>Bacteroidales</taxon>
        <taxon>Tannerellaceae</taxon>
        <taxon>Parabacteroides</taxon>
    </lineage>
</organism>
<reference evidence="7 8" key="1">
    <citation type="submission" date="2020-08" db="EMBL/GenBank/DDBJ databases">
        <title>Genome public.</title>
        <authorList>
            <person name="Liu C."/>
            <person name="Sun Q."/>
        </authorList>
    </citation>
    <scope>NUCLEOTIDE SEQUENCE [LARGE SCALE GENOMIC DNA]</scope>
    <source>
        <strain evidence="7 8">NSJ-79</strain>
    </source>
</reference>
<dbReference type="InterPro" id="IPR000092">
    <property type="entry name" value="Polyprenyl_synt"/>
</dbReference>
<gene>
    <name evidence="7" type="ORF">H8S65_11685</name>
</gene>
<dbReference type="SUPFAM" id="SSF48576">
    <property type="entry name" value="Terpenoid synthases"/>
    <property type="match status" value="1"/>
</dbReference>
<dbReference type="PROSITE" id="PS00444">
    <property type="entry name" value="POLYPRENYL_SYNTHASE_2"/>
    <property type="match status" value="1"/>
</dbReference>
<protein>
    <submittedName>
        <fullName evidence="7">Polyprenyl synthetase family protein</fullName>
    </submittedName>
</protein>
<dbReference type="EMBL" id="JACOOJ010000019">
    <property type="protein sequence ID" value="MBC5633420.1"/>
    <property type="molecule type" value="Genomic_DNA"/>
</dbReference>
<comment type="caution">
    <text evidence="7">The sequence shown here is derived from an EMBL/GenBank/DDBJ whole genome shotgun (WGS) entry which is preliminary data.</text>
</comment>
<evidence type="ECO:0000256" key="1">
    <source>
        <dbReference type="ARBA" id="ARBA00001946"/>
    </source>
</evidence>
<accession>A0ABR7DPR5</accession>
<proteinExistence type="inferred from homology"/>
<keyword evidence="8" id="KW-1185">Reference proteome</keyword>
<dbReference type="SFLD" id="SFLDS00005">
    <property type="entry name" value="Isoprenoid_Synthase_Type_I"/>
    <property type="match status" value="1"/>
</dbReference>
<keyword evidence="4" id="KW-0479">Metal-binding</keyword>
<evidence type="ECO:0000256" key="3">
    <source>
        <dbReference type="ARBA" id="ARBA00022679"/>
    </source>
</evidence>
<dbReference type="Pfam" id="PF00348">
    <property type="entry name" value="polyprenyl_synt"/>
    <property type="match status" value="1"/>
</dbReference>
<evidence type="ECO:0000313" key="8">
    <source>
        <dbReference type="Proteomes" id="UP000651475"/>
    </source>
</evidence>
<sequence>MKDRSKIEQPVAVEFKRFNDEFAASLRSETNRLQSAIDQILNASGKHVRPLLVLLTAKACGQVTDNTINSAVLLELLHTATLIHDDVIDETKQRRGVPSLNAIFDNRISVLVGDYVLSTALIRSIQTGNLQIIGIVSNLGRDLSEGEIKQLETAEESIIDESCYMQVIRKKTAMLLSACAEIGSISAGASGEMVEKCREFGEYLGYCFQIKDDIFDYFKEANIGKPTGNDIREGKVTLPLLHALQTGRREEVDNFLHIINEKDFTTENIDLLIDFAKANGGIEYAEQRMQEYRDKAVEVLMTLPESEAREGLLLLADYIVERRK</sequence>
<dbReference type="PANTHER" id="PTHR12001:SF69">
    <property type="entry name" value="ALL TRANS-POLYPRENYL-DIPHOSPHATE SYNTHASE PDSS1"/>
    <property type="match status" value="1"/>
</dbReference>
<evidence type="ECO:0000256" key="5">
    <source>
        <dbReference type="ARBA" id="ARBA00022842"/>
    </source>
</evidence>
<dbReference type="Proteomes" id="UP000651475">
    <property type="component" value="Unassembled WGS sequence"/>
</dbReference>
<evidence type="ECO:0000256" key="2">
    <source>
        <dbReference type="ARBA" id="ARBA00006706"/>
    </source>
</evidence>
<keyword evidence="5" id="KW-0460">Magnesium</keyword>
<evidence type="ECO:0000256" key="4">
    <source>
        <dbReference type="ARBA" id="ARBA00022723"/>
    </source>
</evidence>
<dbReference type="Gene3D" id="1.10.600.10">
    <property type="entry name" value="Farnesyl Diphosphate Synthase"/>
    <property type="match status" value="1"/>
</dbReference>
<comment type="cofactor">
    <cofactor evidence="1">
        <name>Mg(2+)</name>
        <dbReference type="ChEBI" id="CHEBI:18420"/>
    </cofactor>
</comment>
<dbReference type="RefSeq" id="WP_186930150.1">
    <property type="nucleotide sequence ID" value="NZ_JACOOJ010000019.1"/>
</dbReference>
<dbReference type="PROSITE" id="PS00723">
    <property type="entry name" value="POLYPRENYL_SYNTHASE_1"/>
    <property type="match status" value="1"/>
</dbReference>
<keyword evidence="3 6" id="KW-0808">Transferase</keyword>
<name>A0ABR7DPR5_9BACT</name>
<dbReference type="PANTHER" id="PTHR12001">
    <property type="entry name" value="GERANYLGERANYL PYROPHOSPHATE SYNTHASE"/>
    <property type="match status" value="1"/>
</dbReference>
<evidence type="ECO:0000313" key="7">
    <source>
        <dbReference type="EMBL" id="MBC5633420.1"/>
    </source>
</evidence>
<dbReference type="CDD" id="cd00685">
    <property type="entry name" value="Trans_IPPS_HT"/>
    <property type="match status" value="1"/>
</dbReference>
<evidence type="ECO:0000256" key="6">
    <source>
        <dbReference type="RuleBase" id="RU004466"/>
    </source>
</evidence>
<dbReference type="InterPro" id="IPR008949">
    <property type="entry name" value="Isoprenoid_synthase_dom_sf"/>
</dbReference>